<accession>A0AAJ0FKL9</accession>
<evidence type="ECO:0000313" key="3">
    <source>
        <dbReference type="Proteomes" id="UP001244011"/>
    </source>
</evidence>
<dbReference type="GeneID" id="85311337"/>
<comment type="caution">
    <text evidence="2">The sequence shown here is derived from an EMBL/GenBank/DDBJ whole genome shotgun (WGS) entry which is preliminary data.</text>
</comment>
<keyword evidence="1" id="KW-1133">Transmembrane helix</keyword>
<name>A0AAJ0FKL9_9PEZI</name>
<gene>
    <name evidence="2" type="ORF">QBC33DRAFT_541279</name>
</gene>
<feature type="transmembrane region" description="Helical" evidence="1">
    <location>
        <begin position="7"/>
        <end position="34"/>
    </location>
</feature>
<protein>
    <submittedName>
        <fullName evidence="2">Uncharacterized protein</fullName>
    </submittedName>
</protein>
<proteinExistence type="predicted"/>
<dbReference type="Proteomes" id="UP001244011">
    <property type="component" value="Unassembled WGS sequence"/>
</dbReference>
<keyword evidence="1" id="KW-0472">Membrane</keyword>
<sequence>MGKGTRISLFLLIFGFRFSLSFSPFLNLLLLLLLGEGRPVGVFVTYRFASLPFFSLEPNSIIVFNFGLAIIISTTSFYIGGGGGPGQGAGAGAGNPCQGVQNA</sequence>
<dbReference type="AlphaFoldDB" id="A0AAJ0FKL9"/>
<organism evidence="2 3">
    <name type="scientific">Phialemonium atrogriseum</name>
    <dbReference type="NCBI Taxonomy" id="1093897"/>
    <lineage>
        <taxon>Eukaryota</taxon>
        <taxon>Fungi</taxon>
        <taxon>Dikarya</taxon>
        <taxon>Ascomycota</taxon>
        <taxon>Pezizomycotina</taxon>
        <taxon>Sordariomycetes</taxon>
        <taxon>Sordariomycetidae</taxon>
        <taxon>Cephalothecales</taxon>
        <taxon>Cephalothecaceae</taxon>
        <taxon>Phialemonium</taxon>
    </lineage>
</organism>
<keyword evidence="1" id="KW-0812">Transmembrane</keyword>
<reference evidence="2" key="1">
    <citation type="submission" date="2023-06" db="EMBL/GenBank/DDBJ databases">
        <title>Genome-scale phylogeny and comparative genomics of the fungal order Sordariales.</title>
        <authorList>
            <consortium name="Lawrence Berkeley National Laboratory"/>
            <person name="Hensen N."/>
            <person name="Bonometti L."/>
            <person name="Westerberg I."/>
            <person name="Brannstrom I.O."/>
            <person name="Guillou S."/>
            <person name="Cros-Aarteil S."/>
            <person name="Calhoun S."/>
            <person name="Haridas S."/>
            <person name="Kuo A."/>
            <person name="Mondo S."/>
            <person name="Pangilinan J."/>
            <person name="Riley R."/>
            <person name="Labutti K."/>
            <person name="Andreopoulos B."/>
            <person name="Lipzen A."/>
            <person name="Chen C."/>
            <person name="Yanf M."/>
            <person name="Daum C."/>
            <person name="Ng V."/>
            <person name="Clum A."/>
            <person name="Steindorff A."/>
            <person name="Ohm R."/>
            <person name="Martin F."/>
            <person name="Silar P."/>
            <person name="Natvig D."/>
            <person name="Lalanne C."/>
            <person name="Gautier V."/>
            <person name="Ament-Velasquez S.L."/>
            <person name="Kruys A."/>
            <person name="Hutchinson M.I."/>
            <person name="Powell A.J."/>
            <person name="Barry K."/>
            <person name="Miller A.N."/>
            <person name="Grigoriev I.V."/>
            <person name="Debuchy R."/>
            <person name="Gladieux P."/>
            <person name="Thoren M.H."/>
            <person name="Johannesson H."/>
        </authorList>
    </citation>
    <scope>NUCLEOTIDE SEQUENCE</scope>
    <source>
        <strain evidence="2">8032-3</strain>
    </source>
</reference>
<dbReference type="RefSeq" id="XP_060282726.1">
    <property type="nucleotide sequence ID" value="XM_060428150.1"/>
</dbReference>
<keyword evidence="3" id="KW-1185">Reference proteome</keyword>
<dbReference type="EMBL" id="MU839011">
    <property type="protein sequence ID" value="KAK1766513.1"/>
    <property type="molecule type" value="Genomic_DNA"/>
</dbReference>
<feature type="transmembrane region" description="Helical" evidence="1">
    <location>
        <begin position="61"/>
        <end position="79"/>
    </location>
</feature>
<evidence type="ECO:0000313" key="2">
    <source>
        <dbReference type="EMBL" id="KAK1766513.1"/>
    </source>
</evidence>
<evidence type="ECO:0000256" key="1">
    <source>
        <dbReference type="SAM" id="Phobius"/>
    </source>
</evidence>